<reference evidence="2" key="1">
    <citation type="submission" date="2016-11" db="EMBL/GenBank/DDBJ databases">
        <authorList>
            <person name="Varghese N."/>
            <person name="Submissions S."/>
        </authorList>
    </citation>
    <scope>NUCLEOTIDE SEQUENCE [LARGE SCALE GENOMIC DNA]</scope>
    <source>
        <strain evidence="2">DSM 25330</strain>
    </source>
</reference>
<dbReference type="STRING" id="1089305.SAMN05444148_0262"/>
<name>A0A1M5K8T6_9FLAO</name>
<keyword evidence="2" id="KW-1185">Reference proteome</keyword>
<accession>A0A1M5K8T6</accession>
<dbReference type="EMBL" id="FQWS01000001">
    <property type="protein sequence ID" value="SHG49246.1"/>
    <property type="molecule type" value="Genomic_DNA"/>
</dbReference>
<sequence length="69" mass="8131">MKTIFFSILILGSSFFCDCKTIGYTNEKSREELLLKEEFKTSEIIFFGKYLGNKNFEIIELHRGEKLKI</sequence>
<evidence type="ECO:0000313" key="1">
    <source>
        <dbReference type="EMBL" id="SHG49246.1"/>
    </source>
</evidence>
<evidence type="ECO:0000313" key="2">
    <source>
        <dbReference type="Proteomes" id="UP000184522"/>
    </source>
</evidence>
<dbReference type="AlphaFoldDB" id="A0A1M5K8T6"/>
<dbReference type="Proteomes" id="UP000184522">
    <property type="component" value="Unassembled WGS sequence"/>
</dbReference>
<proteinExistence type="predicted"/>
<protein>
    <submittedName>
        <fullName evidence="1">Uncharacterized protein</fullName>
    </submittedName>
</protein>
<organism evidence="1 2">
    <name type="scientific">Winogradskyella jejuensis</name>
    <dbReference type="NCBI Taxonomy" id="1089305"/>
    <lineage>
        <taxon>Bacteria</taxon>
        <taxon>Pseudomonadati</taxon>
        <taxon>Bacteroidota</taxon>
        <taxon>Flavobacteriia</taxon>
        <taxon>Flavobacteriales</taxon>
        <taxon>Flavobacteriaceae</taxon>
        <taxon>Winogradskyella</taxon>
    </lineage>
</organism>
<gene>
    <name evidence="1" type="ORF">SAMN05444148_0262</name>
</gene>